<dbReference type="PANTHER" id="PTHR23509">
    <property type="entry name" value="PA-PL1 PHOSPHOLIPASE FAMILY"/>
    <property type="match status" value="1"/>
</dbReference>
<dbReference type="InterPro" id="IPR058055">
    <property type="entry name" value="PA-PLA1"/>
</dbReference>
<evidence type="ECO:0000259" key="3">
    <source>
        <dbReference type="PROSITE" id="PS51043"/>
    </source>
</evidence>
<accession>A0A6H5H2W5</accession>
<dbReference type="EMBL" id="CADCXU010023644">
    <property type="protein sequence ID" value="CAB0011040.1"/>
    <property type="molecule type" value="Genomic_DNA"/>
</dbReference>
<dbReference type="GO" id="GO:0030134">
    <property type="term" value="C:COPII-coated ER to Golgi transport vesicle"/>
    <property type="evidence" value="ECO:0007669"/>
    <property type="project" value="TreeGrafter"/>
</dbReference>
<sequence>MFVTVRGIENLGEDFRFPTCPRFFNIFHPNDPVAYRTEALICNEMAQVPPVLIPHHKGRKRMHLELKDTMANITAALKQKLVQSVRSTWNSVFQLAMFQRPADSNLQREVDKALVEEVLGAGHEIEPPSPSTSSAPSVADDPPASRRRSSRKPQRRQPHRLRSPGGAAGTFQPIHIRSEEPFRLLPIRPI</sequence>
<dbReference type="AlphaFoldDB" id="A0A6H5H2W5"/>
<evidence type="ECO:0000256" key="1">
    <source>
        <dbReference type="ARBA" id="ARBA00038464"/>
    </source>
</evidence>
<dbReference type="SMART" id="SM01127">
    <property type="entry name" value="DDHD"/>
    <property type="match status" value="1"/>
</dbReference>
<dbReference type="PROSITE" id="PS51043">
    <property type="entry name" value="DDHD"/>
    <property type="match status" value="1"/>
</dbReference>
<feature type="domain" description="DDHD" evidence="3">
    <location>
        <begin position="1"/>
        <end position="190"/>
    </location>
</feature>
<dbReference type="InterPro" id="IPR004177">
    <property type="entry name" value="DDHD_dom"/>
</dbReference>
<dbReference type="OrthoDB" id="69269at2759"/>
<gene>
    <name evidence="4" type="ORF">NTEN_LOCUS16033</name>
</gene>
<dbReference type="GO" id="GO:0004620">
    <property type="term" value="F:phospholipase activity"/>
    <property type="evidence" value="ECO:0007669"/>
    <property type="project" value="TreeGrafter"/>
</dbReference>
<dbReference type="Pfam" id="PF02862">
    <property type="entry name" value="DDHD"/>
    <property type="match status" value="1"/>
</dbReference>
<proteinExistence type="inferred from homology"/>
<dbReference type="GO" id="GO:0046872">
    <property type="term" value="F:metal ion binding"/>
    <property type="evidence" value="ECO:0007669"/>
    <property type="project" value="InterPro"/>
</dbReference>
<comment type="similarity">
    <text evidence="1">Belongs to the PA-PLA1 family.</text>
</comment>
<evidence type="ECO:0000313" key="5">
    <source>
        <dbReference type="Proteomes" id="UP000479000"/>
    </source>
</evidence>
<feature type="region of interest" description="Disordered" evidence="2">
    <location>
        <begin position="123"/>
        <end position="175"/>
    </location>
</feature>
<protein>
    <recommendedName>
        <fullName evidence="3">DDHD domain-containing protein</fullName>
    </recommendedName>
</protein>
<evidence type="ECO:0000313" key="4">
    <source>
        <dbReference type="EMBL" id="CAB0011040.1"/>
    </source>
</evidence>
<organism evidence="4 5">
    <name type="scientific">Nesidiocoris tenuis</name>
    <dbReference type="NCBI Taxonomy" id="355587"/>
    <lineage>
        <taxon>Eukaryota</taxon>
        <taxon>Metazoa</taxon>
        <taxon>Ecdysozoa</taxon>
        <taxon>Arthropoda</taxon>
        <taxon>Hexapoda</taxon>
        <taxon>Insecta</taxon>
        <taxon>Pterygota</taxon>
        <taxon>Neoptera</taxon>
        <taxon>Paraneoptera</taxon>
        <taxon>Hemiptera</taxon>
        <taxon>Heteroptera</taxon>
        <taxon>Panheteroptera</taxon>
        <taxon>Cimicomorpha</taxon>
        <taxon>Miridae</taxon>
        <taxon>Dicyphina</taxon>
        <taxon>Nesidiocoris</taxon>
    </lineage>
</organism>
<name>A0A6H5H2W5_9HEMI</name>
<reference evidence="4 5" key="1">
    <citation type="submission" date="2020-02" db="EMBL/GenBank/DDBJ databases">
        <authorList>
            <person name="Ferguson B K."/>
        </authorList>
    </citation>
    <scope>NUCLEOTIDE SEQUENCE [LARGE SCALE GENOMIC DNA]</scope>
</reference>
<feature type="compositionally biased region" description="Basic residues" evidence="2">
    <location>
        <begin position="145"/>
        <end position="162"/>
    </location>
</feature>
<evidence type="ECO:0000256" key="2">
    <source>
        <dbReference type="SAM" id="MobiDB-lite"/>
    </source>
</evidence>
<keyword evidence="5" id="KW-1185">Reference proteome</keyword>
<dbReference type="Proteomes" id="UP000479000">
    <property type="component" value="Unassembled WGS sequence"/>
</dbReference>
<dbReference type="PANTHER" id="PTHR23509:SF10">
    <property type="entry name" value="LD21067P"/>
    <property type="match status" value="1"/>
</dbReference>
<feature type="compositionally biased region" description="Low complexity" evidence="2">
    <location>
        <begin position="131"/>
        <end position="142"/>
    </location>
</feature>